<feature type="domain" description="PiggyBac transposable element-derived protein" evidence="1">
    <location>
        <begin position="10"/>
        <end position="64"/>
    </location>
</feature>
<organism evidence="2 3">
    <name type="scientific">Aphis craccivora</name>
    <name type="common">Cowpea aphid</name>
    <dbReference type="NCBI Taxonomy" id="307492"/>
    <lineage>
        <taxon>Eukaryota</taxon>
        <taxon>Metazoa</taxon>
        <taxon>Ecdysozoa</taxon>
        <taxon>Arthropoda</taxon>
        <taxon>Hexapoda</taxon>
        <taxon>Insecta</taxon>
        <taxon>Pterygota</taxon>
        <taxon>Neoptera</taxon>
        <taxon>Paraneoptera</taxon>
        <taxon>Hemiptera</taxon>
        <taxon>Sternorrhyncha</taxon>
        <taxon>Aphidomorpha</taxon>
        <taxon>Aphidoidea</taxon>
        <taxon>Aphididae</taxon>
        <taxon>Aphidini</taxon>
        <taxon>Aphis</taxon>
        <taxon>Aphis</taxon>
    </lineage>
</organism>
<evidence type="ECO:0000313" key="3">
    <source>
        <dbReference type="Proteomes" id="UP000478052"/>
    </source>
</evidence>
<sequence length="81" mass="9648">MTKKKIKKYVDVQRPEVVARYNEGIREVDKCDHLISLYRIFIRSKKWTLRLITHGIDIAAVNSWIEYKKEAKSFGLHEKKS</sequence>
<evidence type="ECO:0000313" key="2">
    <source>
        <dbReference type="EMBL" id="KAF0749820.1"/>
    </source>
</evidence>
<proteinExistence type="predicted"/>
<name>A0A6G0Y6D6_APHCR</name>
<evidence type="ECO:0000259" key="1">
    <source>
        <dbReference type="Pfam" id="PF13843"/>
    </source>
</evidence>
<protein>
    <submittedName>
        <fullName evidence="2">PiggyBac transposable element-derived protein 3-like</fullName>
    </submittedName>
</protein>
<gene>
    <name evidence="2" type="ORF">FWK35_00023679</name>
</gene>
<dbReference type="AlphaFoldDB" id="A0A6G0Y6D6"/>
<dbReference type="PANTHER" id="PTHR47272">
    <property type="entry name" value="DDE_TNP_1_7 DOMAIN-CONTAINING PROTEIN"/>
    <property type="match status" value="1"/>
</dbReference>
<reference evidence="2 3" key="1">
    <citation type="submission" date="2019-08" db="EMBL/GenBank/DDBJ databases">
        <title>Whole genome of Aphis craccivora.</title>
        <authorList>
            <person name="Voronova N.V."/>
            <person name="Shulinski R.S."/>
            <person name="Bandarenka Y.V."/>
            <person name="Zhorov D.G."/>
            <person name="Warner D."/>
        </authorList>
    </citation>
    <scope>NUCLEOTIDE SEQUENCE [LARGE SCALE GENOMIC DNA]</scope>
    <source>
        <strain evidence="2">180601</strain>
        <tissue evidence="2">Whole Body</tissue>
    </source>
</reference>
<keyword evidence="3" id="KW-1185">Reference proteome</keyword>
<dbReference type="Pfam" id="PF13843">
    <property type="entry name" value="DDE_Tnp_1_7"/>
    <property type="match status" value="1"/>
</dbReference>
<accession>A0A6G0Y6D6</accession>
<dbReference type="OrthoDB" id="6626627at2759"/>
<dbReference type="EMBL" id="VUJU01005953">
    <property type="protein sequence ID" value="KAF0749820.1"/>
    <property type="molecule type" value="Genomic_DNA"/>
</dbReference>
<dbReference type="PANTHER" id="PTHR47272:SF2">
    <property type="entry name" value="PIGGYBAC TRANSPOSABLE ELEMENT-DERIVED PROTEIN 3-LIKE"/>
    <property type="match status" value="1"/>
</dbReference>
<dbReference type="InterPro" id="IPR029526">
    <property type="entry name" value="PGBD"/>
</dbReference>
<comment type="caution">
    <text evidence="2">The sequence shown here is derived from an EMBL/GenBank/DDBJ whole genome shotgun (WGS) entry which is preliminary data.</text>
</comment>
<dbReference type="Proteomes" id="UP000478052">
    <property type="component" value="Unassembled WGS sequence"/>
</dbReference>